<dbReference type="Gene3D" id="3.90.180.10">
    <property type="entry name" value="Medium-chain alcohol dehydrogenases, catalytic domain"/>
    <property type="match status" value="1"/>
</dbReference>
<comment type="caution">
    <text evidence="2">The sequence shown here is derived from an EMBL/GenBank/DDBJ whole genome shotgun (WGS) entry which is preliminary data.</text>
</comment>
<dbReference type="EMBL" id="SUMG01000002">
    <property type="protein sequence ID" value="NBG87274.1"/>
    <property type="molecule type" value="Genomic_DNA"/>
</dbReference>
<dbReference type="InterPro" id="IPR014188">
    <property type="entry name" value="Acrylyl-CoA_reductase_AcuI"/>
</dbReference>
<keyword evidence="3" id="KW-1185">Reference proteome</keyword>
<dbReference type="Pfam" id="PF00107">
    <property type="entry name" value="ADH_zinc_N"/>
    <property type="match status" value="1"/>
</dbReference>
<dbReference type="SUPFAM" id="SSF51735">
    <property type="entry name" value="NAD(P)-binding Rossmann-fold domains"/>
    <property type="match status" value="1"/>
</dbReference>
<keyword evidence="2" id="KW-0560">Oxidoreductase</keyword>
<dbReference type="PANTHER" id="PTHR43677">
    <property type="entry name" value="SHORT-CHAIN DEHYDROGENASE/REDUCTASE"/>
    <property type="match status" value="1"/>
</dbReference>
<dbReference type="InterPro" id="IPR011032">
    <property type="entry name" value="GroES-like_sf"/>
</dbReference>
<dbReference type="SUPFAM" id="SSF50129">
    <property type="entry name" value="GroES-like"/>
    <property type="match status" value="1"/>
</dbReference>
<dbReference type="NCBIfam" id="TIGR02823">
    <property type="entry name" value="oxido_YhdH"/>
    <property type="match status" value="1"/>
</dbReference>
<proteinExistence type="predicted"/>
<accession>A0AA43XJ48</accession>
<dbReference type="Pfam" id="PF08240">
    <property type="entry name" value="ADH_N"/>
    <property type="match status" value="1"/>
</dbReference>
<gene>
    <name evidence="2" type="ORF">ISALK_02050</name>
</gene>
<reference evidence="2 3" key="1">
    <citation type="submission" date="2019-04" db="EMBL/GenBank/DDBJ databases">
        <title>Isachenkonia alkalipeptolytica gen. nov. sp. nov. a new anaerobic, alkiliphilic organothrophic bacterium capable to reduce synthesized ferrihydrite isolated from a soda lake.</title>
        <authorList>
            <person name="Toshchakov S.V."/>
            <person name="Zavarzina D.G."/>
            <person name="Zhilina T.N."/>
            <person name="Kostrikina N.A."/>
            <person name="Kublanov I.V."/>
        </authorList>
    </citation>
    <scope>NUCLEOTIDE SEQUENCE [LARGE SCALE GENOMIC DNA]</scope>
    <source>
        <strain evidence="2 3">Z-1701</strain>
    </source>
</reference>
<dbReference type="Proteomes" id="UP000449710">
    <property type="component" value="Unassembled WGS sequence"/>
</dbReference>
<dbReference type="InterPro" id="IPR051397">
    <property type="entry name" value="Zn-ADH-like_protein"/>
</dbReference>
<dbReference type="InterPro" id="IPR036291">
    <property type="entry name" value="NAD(P)-bd_dom_sf"/>
</dbReference>
<dbReference type="AlphaFoldDB" id="A0AA43XJ48"/>
<sequence length="332" mass="36240">MEQTLFKTLRIIEEEDRYIRRIESRKIGDLPEGDTIVKVQYSSLNYKDALSSVGNKGVTRNYPHTPGIDAAGTIVKSSDPEFSEGEEVILTGYDLGMNTEGGFGQYIRVPSQWVVKKPEGLDLKESMVYGTAGFTAALSVYKLTKDVDKNAGEVLVTGGTGSVANIASKILVKMGYEVVVATGKVDSQKEELLSLGVKSVISREEIQDEKKKAMLKSRWAGVIDTVGGSILGDVIKSIQYDGAVTTCGNVGGDKFESSVYPFILRGVTLYGIDSVQCPMDLRLKIWEKLAGPWKADNLQAMVEVVSLEEMEGKMDAMLAGKKVGRIVLHHEE</sequence>
<name>A0AA43XJ48_9CLOT</name>
<dbReference type="RefSeq" id="WP_160718587.1">
    <property type="nucleotide sequence ID" value="NZ_SUMG01000002.1"/>
</dbReference>
<dbReference type="CDD" id="cd05280">
    <property type="entry name" value="MDR_yhdh_yhfp"/>
    <property type="match status" value="1"/>
</dbReference>
<dbReference type="GO" id="GO:0043957">
    <property type="term" value="F:acryloyl-CoA reductase (NADPH) activity"/>
    <property type="evidence" value="ECO:0007669"/>
    <property type="project" value="TreeGrafter"/>
</dbReference>
<dbReference type="InterPro" id="IPR013154">
    <property type="entry name" value="ADH-like_N"/>
</dbReference>
<dbReference type="Gene3D" id="3.40.50.720">
    <property type="entry name" value="NAD(P)-binding Rossmann-like Domain"/>
    <property type="match status" value="1"/>
</dbReference>
<feature type="domain" description="Enoyl reductase (ER)" evidence="1">
    <location>
        <begin position="20"/>
        <end position="328"/>
    </location>
</feature>
<dbReference type="InterPro" id="IPR020843">
    <property type="entry name" value="ER"/>
</dbReference>
<dbReference type="GO" id="GO:0043958">
    <property type="term" value="F:acryloyl-CoA reductase (NADH) activity"/>
    <property type="evidence" value="ECO:0007669"/>
    <property type="project" value="UniProtKB-EC"/>
</dbReference>
<dbReference type="EC" id="1.3.1.95" evidence="2"/>
<dbReference type="SMART" id="SM00829">
    <property type="entry name" value="PKS_ER"/>
    <property type="match status" value="1"/>
</dbReference>
<organism evidence="2 3">
    <name type="scientific">Isachenkonia alkalipeptolytica</name>
    <dbReference type="NCBI Taxonomy" id="2565777"/>
    <lineage>
        <taxon>Bacteria</taxon>
        <taxon>Bacillati</taxon>
        <taxon>Bacillota</taxon>
        <taxon>Clostridia</taxon>
        <taxon>Eubacteriales</taxon>
        <taxon>Clostridiaceae</taxon>
        <taxon>Isachenkonia</taxon>
    </lineage>
</organism>
<evidence type="ECO:0000313" key="2">
    <source>
        <dbReference type="EMBL" id="NBG87274.1"/>
    </source>
</evidence>
<evidence type="ECO:0000259" key="1">
    <source>
        <dbReference type="SMART" id="SM00829"/>
    </source>
</evidence>
<dbReference type="InterPro" id="IPR013149">
    <property type="entry name" value="ADH-like_C"/>
</dbReference>
<evidence type="ECO:0000313" key="3">
    <source>
        <dbReference type="Proteomes" id="UP000449710"/>
    </source>
</evidence>
<dbReference type="PANTHER" id="PTHR43677:SF1">
    <property type="entry name" value="ACRYLYL-COA REDUCTASE ACUI-RELATED"/>
    <property type="match status" value="1"/>
</dbReference>
<protein>
    <submittedName>
        <fullName evidence="2">Acryloyl-CoA reductase</fullName>
        <ecNumber evidence="2">1.3.1.95</ecNumber>
    </submittedName>
</protein>